<dbReference type="Proteomes" id="UP001359559">
    <property type="component" value="Unassembled WGS sequence"/>
</dbReference>
<feature type="compositionally biased region" description="Basic residues" evidence="3">
    <location>
        <begin position="374"/>
        <end position="383"/>
    </location>
</feature>
<evidence type="ECO:0000256" key="1">
    <source>
        <dbReference type="ARBA" id="ARBA00006110"/>
    </source>
</evidence>
<dbReference type="Gene3D" id="6.10.250.1770">
    <property type="match status" value="1"/>
</dbReference>
<evidence type="ECO:0000256" key="4">
    <source>
        <dbReference type="SAM" id="SignalP"/>
    </source>
</evidence>
<feature type="domain" description="Ribosomal RNA-processing protein 7 C-terminal" evidence="5">
    <location>
        <begin position="425"/>
        <end position="548"/>
    </location>
</feature>
<reference evidence="6 7" key="1">
    <citation type="submission" date="2024-01" db="EMBL/GenBank/DDBJ databases">
        <title>The genomes of 5 underutilized Papilionoideae crops provide insights into root nodulation and disease resistance.</title>
        <authorList>
            <person name="Yuan L."/>
        </authorList>
    </citation>
    <scope>NUCLEOTIDE SEQUENCE [LARGE SCALE GENOMIC DNA]</scope>
    <source>
        <strain evidence="6">LY-2023</strain>
        <tissue evidence="6">Leaf</tissue>
    </source>
</reference>
<evidence type="ECO:0000256" key="3">
    <source>
        <dbReference type="SAM" id="MobiDB-lite"/>
    </source>
</evidence>
<comment type="similarity">
    <text evidence="1">Belongs to the RRP7 family.</text>
</comment>
<dbReference type="GO" id="GO:0034456">
    <property type="term" value="C:UTP-C complex"/>
    <property type="evidence" value="ECO:0007669"/>
    <property type="project" value="TreeGrafter"/>
</dbReference>
<dbReference type="InterPro" id="IPR024326">
    <property type="entry name" value="RRP7_C"/>
</dbReference>
<dbReference type="AlphaFoldDB" id="A0AAN9EWK1"/>
<keyword evidence="2" id="KW-0175">Coiled coil</keyword>
<dbReference type="Pfam" id="PF12923">
    <property type="entry name" value="RRP7"/>
    <property type="match status" value="1"/>
</dbReference>
<dbReference type="GO" id="GO:0032545">
    <property type="term" value="C:CURI complex"/>
    <property type="evidence" value="ECO:0007669"/>
    <property type="project" value="TreeGrafter"/>
</dbReference>
<dbReference type="InterPro" id="IPR040446">
    <property type="entry name" value="RRP7"/>
</dbReference>
<dbReference type="GO" id="GO:0000028">
    <property type="term" value="P:ribosomal small subunit assembly"/>
    <property type="evidence" value="ECO:0007669"/>
    <property type="project" value="TreeGrafter"/>
</dbReference>
<gene>
    <name evidence="6" type="ORF">RJT34_31828</name>
</gene>
<organism evidence="6 7">
    <name type="scientific">Clitoria ternatea</name>
    <name type="common">Butterfly pea</name>
    <dbReference type="NCBI Taxonomy" id="43366"/>
    <lineage>
        <taxon>Eukaryota</taxon>
        <taxon>Viridiplantae</taxon>
        <taxon>Streptophyta</taxon>
        <taxon>Embryophyta</taxon>
        <taxon>Tracheophyta</taxon>
        <taxon>Spermatophyta</taxon>
        <taxon>Magnoliopsida</taxon>
        <taxon>eudicotyledons</taxon>
        <taxon>Gunneridae</taxon>
        <taxon>Pentapetalae</taxon>
        <taxon>rosids</taxon>
        <taxon>fabids</taxon>
        <taxon>Fabales</taxon>
        <taxon>Fabaceae</taxon>
        <taxon>Papilionoideae</taxon>
        <taxon>50 kb inversion clade</taxon>
        <taxon>NPAAA clade</taxon>
        <taxon>indigoferoid/millettioid clade</taxon>
        <taxon>Phaseoleae</taxon>
        <taxon>Clitoria</taxon>
    </lineage>
</organism>
<dbReference type="CDD" id="cd12951">
    <property type="entry name" value="RRP7_Rrp7A"/>
    <property type="match status" value="1"/>
</dbReference>
<feature type="compositionally biased region" description="Basic and acidic residues" evidence="3">
    <location>
        <begin position="331"/>
        <end position="342"/>
    </location>
</feature>
<feature type="coiled-coil region" evidence="2">
    <location>
        <begin position="515"/>
        <end position="542"/>
    </location>
</feature>
<feature type="compositionally biased region" description="Basic and acidic residues" evidence="3">
    <location>
        <begin position="384"/>
        <end position="399"/>
    </location>
</feature>
<proteinExistence type="inferred from homology"/>
<dbReference type="GO" id="GO:0006364">
    <property type="term" value="P:rRNA processing"/>
    <property type="evidence" value="ECO:0007669"/>
    <property type="project" value="TreeGrafter"/>
</dbReference>
<sequence>MPPCLSLRVGASLFLVSAAFLSHTLMRCCLLPSHSLTLVSDDSSRCRLSLTLSRGGASISLIYSLTPVSSDSRHNSKVKLNRTEVSKSKSLSLTRAFASLPLSPCCLSHTLSHDAASLSQSLTLVSGDLRFLNRNLPLTHSCLCLPLSHLESVPHLSQSVLPLSHSLSGGASLSQSLTLLSSDSSRCCLSLTHSHTMLPLSHSLTLVSGDLRHHSKVKLNRIESVLPLSHTLSCDVAFLSQSLTLVSGDLSFTDFCWVFIMMKVKKGKRDIHTVEKKKKRNREQNVDVENQVMMSIEVDHGMKAKKERKEKASINKKRKNKDKKLVRRQSPKGEEVDLKEQSDGVVDNCHSGAEVIQNSDGHRDSGTGAVVKPCRSKKAKKQRKVEVRNSPEREEGHHQDEIHIISSVDDDCTKGMKKWIMEYHQSRPGLGALQNQIDDFITAHEAKLEEERKEKEALATEGGWTVVVHHKGRKKTTDSESGIAVGSVAQAAVENKMAKKKHKEVGLDFYRFQKREAQRNEVMELQSKFEEDKKRLQLLRAARKFRPY</sequence>
<evidence type="ECO:0000259" key="5">
    <source>
        <dbReference type="Pfam" id="PF12923"/>
    </source>
</evidence>
<feature type="compositionally biased region" description="Basic and acidic residues" evidence="3">
    <location>
        <begin position="300"/>
        <end position="313"/>
    </location>
</feature>
<evidence type="ECO:0000313" key="6">
    <source>
        <dbReference type="EMBL" id="KAK7264223.1"/>
    </source>
</evidence>
<dbReference type="PANTHER" id="PTHR13191">
    <property type="entry name" value="RIBOSOMAL RNA PROCESSING PROTEIN 7-RELATED"/>
    <property type="match status" value="1"/>
</dbReference>
<protein>
    <recommendedName>
        <fullName evidence="5">Ribosomal RNA-processing protein 7 C-terminal domain-containing protein</fullName>
    </recommendedName>
</protein>
<dbReference type="PANTHER" id="PTHR13191:SF0">
    <property type="entry name" value="RIBOSOMAL RNA-PROCESSING PROTEIN 7 HOMOLOG A-RELATED"/>
    <property type="match status" value="1"/>
</dbReference>
<feature type="signal peptide" evidence="4">
    <location>
        <begin position="1"/>
        <end position="18"/>
    </location>
</feature>
<feature type="region of interest" description="Disordered" evidence="3">
    <location>
        <begin position="300"/>
        <end position="399"/>
    </location>
</feature>
<comment type="caution">
    <text evidence="6">The sequence shown here is derived from an EMBL/GenBank/DDBJ whole genome shotgun (WGS) entry which is preliminary data.</text>
</comment>
<dbReference type="EMBL" id="JAYKXN010000008">
    <property type="protein sequence ID" value="KAK7264223.1"/>
    <property type="molecule type" value="Genomic_DNA"/>
</dbReference>
<keyword evidence="4" id="KW-0732">Signal</keyword>
<keyword evidence="7" id="KW-1185">Reference proteome</keyword>
<name>A0AAN9EWK1_CLITE</name>
<evidence type="ECO:0000313" key="7">
    <source>
        <dbReference type="Proteomes" id="UP001359559"/>
    </source>
</evidence>
<feature type="compositionally biased region" description="Basic residues" evidence="3">
    <location>
        <begin position="314"/>
        <end position="330"/>
    </location>
</feature>
<accession>A0AAN9EWK1</accession>
<evidence type="ECO:0000256" key="2">
    <source>
        <dbReference type="SAM" id="Coils"/>
    </source>
</evidence>
<feature type="chain" id="PRO_5042891300" description="Ribosomal RNA-processing protein 7 C-terminal domain-containing protein" evidence="4">
    <location>
        <begin position="19"/>
        <end position="548"/>
    </location>
</feature>